<evidence type="ECO:0000313" key="7">
    <source>
        <dbReference type="EMBL" id="BDR57911.1"/>
    </source>
</evidence>
<dbReference type="GO" id="GO:0043138">
    <property type="term" value="F:3'-5' DNA helicase activity"/>
    <property type="evidence" value="ECO:0007669"/>
    <property type="project" value="TreeGrafter"/>
</dbReference>
<feature type="domain" description="UvrD-like helicase ATP-binding" evidence="6">
    <location>
        <begin position="209"/>
        <end position="601"/>
    </location>
</feature>
<dbReference type="InterPro" id="IPR027785">
    <property type="entry name" value="UvrD-like_helicase_C"/>
</dbReference>
<evidence type="ECO:0000256" key="5">
    <source>
        <dbReference type="PROSITE-ProRule" id="PRU00560"/>
    </source>
</evidence>
<dbReference type="GO" id="GO:0016787">
    <property type="term" value="F:hydrolase activity"/>
    <property type="evidence" value="ECO:0007669"/>
    <property type="project" value="UniProtKB-UniRule"/>
</dbReference>
<evidence type="ECO:0000256" key="3">
    <source>
        <dbReference type="ARBA" id="ARBA00022806"/>
    </source>
</evidence>
<dbReference type="InterPro" id="IPR014016">
    <property type="entry name" value="UvrD-like_ATP-bd"/>
</dbReference>
<gene>
    <name evidence="7" type="ORF">XA3_03520</name>
</gene>
<evidence type="ECO:0000256" key="2">
    <source>
        <dbReference type="ARBA" id="ARBA00022801"/>
    </source>
</evidence>
<dbReference type="PANTHER" id="PTHR11070">
    <property type="entry name" value="UVRD / RECB / PCRA DNA HELICASE FAMILY MEMBER"/>
    <property type="match status" value="1"/>
</dbReference>
<protein>
    <submittedName>
        <fullName evidence="7">DNA helicase</fullName>
    </submittedName>
</protein>
<dbReference type="Gene3D" id="3.40.50.300">
    <property type="entry name" value="P-loop containing nucleotide triphosphate hydrolases"/>
    <property type="match status" value="3"/>
</dbReference>
<accession>A0AAU9D6C0</accession>
<dbReference type="GO" id="GO:0005524">
    <property type="term" value="F:ATP binding"/>
    <property type="evidence" value="ECO:0007669"/>
    <property type="project" value="UniProtKB-UniRule"/>
</dbReference>
<dbReference type="GO" id="GO:0003677">
    <property type="term" value="F:DNA binding"/>
    <property type="evidence" value="ECO:0007669"/>
    <property type="project" value="InterPro"/>
</dbReference>
<feature type="binding site" evidence="5">
    <location>
        <begin position="230"/>
        <end position="237"/>
    </location>
    <ligand>
        <name>ATP</name>
        <dbReference type="ChEBI" id="CHEBI:30616"/>
    </ligand>
</feature>
<sequence>MDQILNDEQKYLTFVISEIEKKVKIFKQKEAQARSDGKKVMDTFFDDFSVNMSDYSEQLETSASIHQQQQILLEKNNAYERSARELATLNRVKGRPFFGRIDFEETAKTGREKIYIGMSSFVDTKNKYLIYDWRAPVSSIYYDGRLGEVSYDTPDGKQVVDLKLKRQFLISDGQVHSYFDTKNETIGDQMLLEALQEKSSTQMKTIVTTIQREQNAIIRDTKTDLLFVQGSAGSGKTSAVMQRMAFLLYRYRGNLNSTEILMFSPNQLFNDYIANVLPEMGENNMVRFTLETFVGRRIPGFEIINVLDSWEGQFNEVSRKVVHLLGSDDFYTAMETYAEKLNRAGVKLRPIVFRGQELVSTEKISQIFYQFNQNYKLLNRLDETKKRVLNLVKSNLGRQKRSDWVSNIVESMSEEQIRELNPRNREFASSKDEYNFYANKIIDHEYKILARKIVHNYFLNIMAQYRDFLLYLGQNKEFLAQFNLSKSEWKEYLLQVGELLSHKQMTINEALPFVQLFDLLTGRHGERDIRYVFIDEIQDYTPYQIRYLKHAFPRARFTLLGDLNQEIFSFDEGKYLIDEVKQIFKNQETKVVYLPTSYRSTKQITNFTKEILSDSEHIKAFDRNGLKPRVFIGQNHKQLDQKVVEILQNEHQQDFTTAVITKTPEAAEKLAATLTDLEIDHLLIKSARQHLAKKVMIIPAYLAKGLEFDAVIAYDVSKDNFTEQYERKLLYTVCSRAMHELSVLAVKEMSPLLEKVPESLYELEKL</sequence>
<name>A0AAU9D6C0_9LACO</name>
<dbReference type="InterPro" id="IPR048228">
    <property type="entry name" value="HelD_bacillota"/>
</dbReference>
<dbReference type="PROSITE" id="PS51198">
    <property type="entry name" value="UVRD_HELICASE_ATP_BIND"/>
    <property type="match status" value="1"/>
</dbReference>
<dbReference type="GO" id="GO:0005829">
    <property type="term" value="C:cytosol"/>
    <property type="evidence" value="ECO:0007669"/>
    <property type="project" value="TreeGrafter"/>
</dbReference>
<dbReference type="Pfam" id="PF13538">
    <property type="entry name" value="UvrD_C_2"/>
    <property type="match status" value="1"/>
</dbReference>
<keyword evidence="1 5" id="KW-0547">Nucleotide-binding</keyword>
<reference evidence="7 8" key="1">
    <citation type="journal article" date="2023" name="Microbiol. Spectr.">
        <title>Symbiosis of Carpenter Bees with Uncharacterized Lactic Acid Bacteria Showing NAD Auxotrophy.</title>
        <authorList>
            <person name="Kawasaki S."/>
            <person name="Ozawa K."/>
            <person name="Mori T."/>
            <person name="Yamamoto A."/>
            <person name="Ito M."/>
            <person name="Ohkuma M."/>
            <person name="Sakamoto M."/>
            <person name="Matsutani M."/>
        </authorList>
    </citation>
    <scope>NUCLEOTIDE SEQUENCE [LARGE SCALE GENOMIC DNA]</scope>
    <source>
        <strain evidence="7 8">XA3</strain>
    </source>
</reference>
<dbReference type="KEGG" id="xap:XA3_03520"/>
<evidence type="ECO:0000256" key="1">
    <source>
        <dbReference type="ARBA" id="ARBA00022741"/>
    </source>
</evidence>
<evidence type="ECO:0000256" key="4">
    <source>
        <dbReference type="ARBA" id="ARBA00022840"/>
    </source>
</evidence>
<proteinExistence type="predicted"/>
<keyword evidence="3 5" id="KW-0347">Helicase</keyword>
<dbReference type="AlphaFoldDB" id="A0AAU9D6C0"/>
<dbReference type="EMBL" id="AP026802">
    <property type="protein sequence ID" value="BDR57911.1"/>
    <property type="molecule type" value="Genomic_DNA"/>
</dbReference>
<dbReference type="InterPro" id="IPR027417">
    <property type="entry name" value="P-loop_NTPase"/>
</dbReference>
<dbReference type="InterPro" id="IPR000212">
    <property type="entry name" value="DNA_helicase_UvrD/REP"/>
</dbReference>
<evidence type="ECO:0000313" key="8">
    <source>
        <dbReference type="Proteomes" id="UP001321861"/>
    </source>
</evidence>
<keyword evidence="2 5" id="KW-0378">Hydrolase</keyword>
<dbReference type="Proteomes" id="UP001321861">
    <property type="component" value="Chromosome"/>
</dbReference>
<dbReference type="PANTHER" id="PTHR11070:SF17">
    <property type="entry name" value="DNA HELICASE IV"/>
    <property type="match status" value="1"/>
</dbReference>
<dbReference type="SUPFAM" id="SSF52540">
    <property type="entry name" value="P-loop containing nucleoside triphosphate hydrolases"/>
    <property type="match status" value="1"/>
</dbReference>
<dbReference type="GO" id="GO:0000725">
    <property type="term" value="P:recombinational repair"/>
    <property type="evidence" value="ECO:0007669"/>
    <property type="project" value="TreeGrafter"/>
</dbReference>
<dbReference type="RefSeq" id="WP_317635841.1">
    <property type="nucleotide sequence ID" value="NZ_AP026802.1"/>
</dbReference>
<dbReference type="NCBIfam" id="NF041464">
    <property type="entry name" value="HelD_BACSU"/>
    <property type="match status" value="1"/>
</dbReference>
<keyword evidence="8" id="KW-1185">Reference proteome</keyword>
<keyword evidence="4 5" id="KW-0067">ATP-binding</keyword>
<organism evidence="7 8">
    <name type="scientific">Xylocopilactobacillus apicola</name>
    <dbReference type="NCBI Taxonomy" id="2932184"/>
    <lineage>
        <taxon>Bacteria</taxon>
        <taxon>Bacillati</taxon>
        <taxon>Bacillota</taxon>
        <taxon>Bacilli</taxon>
        <taxon>Lactobacillales</taxon>
        <taxon>Lactobacillaceae</taxon>
        <taxon>Xylocopilactobacillus</taxon>
    </lineage>
</organism>
<dbReference type="Pfam" id="PF00580">
    <property type="entry name" value="UvrD-helicase"/>
    <property type="match status" value="1"/>
</dbReference>
<evidence type="ECO:0000259" key="6">
    <source>
        <dbReference type="PROSITE" id="PS51198"/>
    </source>
</evidence>